<sequence>MLVSHGSRGLDDRSIYRKVLATKWPSARVAWKEWHVGQANIVPKERQEMEETKEEGRKPVSIEGAGIEQQLLWASYRGLLRLPIAMRRTGANCASDWTV</sequence>
<dbReference type="Proteomes" id="UP000054477">
    <property type="component" value="Unassembled WGS sequence"/>
</dbReference>
<reference evidence="2" key="2">
    <citation type="submission" date="2015-01" db="EMBL/GenBank/DDBJ databases">
        <title>Evolutionary Origins and Diversification of the Mycorrhizal Mutualists.</title>
        <authorList>
            <consortium name="DOE Joint Genome Institute"/>
            <consortium name="Mycorrhizal Genomics Consortium"/>
            <person name="Kohler A."/>
            <person name="Kuo A."/>
            <person name="Nagy L.G."/>
            <person name="Floudas D."/>
            <person name="Copeland A."/>
            <person name="Barry K.W."/>
            <person name="Cichocki N."/>
            <person name="Veneault-Fourrey C."/>
            <person name="LaButti K."/>
            <person name="Lindquist E.A."/>
            <person name="Lipzen A."/>
            <person name="Lundell T."/>
            <person name="Morin E."/>
            <person name="Murat C."/>
            <person name="Riley R."/>
            <person name="Ohm R."/>
            <person name="Sun H."/>
            <person name="Tunlid A."/>
            <person name="Henrissat B."/>
            <person name="Grigoriev I.V."/>
            <person name="Hibbett D.S."/>
            <person name="Martin F."/>
        </authorList>
    </citation>
    <scope>NUCLEOTIDE SEQUENCE [LARGE SCALE GENOMIC DNA]</scope>
    <source>
        <strain evidence="2">LaAM-08-1</strain>
    </source>
</reference>
<dbReference type="AlphaFoldDB" id="A0A0C9Y4D0"/>
<gene>
    <name evidence="1" type="ORF">K443DRAFT_502157</name>
</gene>
<proteinExistence type="predicted"/>
<evidence type="ECO:0000313" key="1">
    <source>
        <dbReference type="EMBL" id="KIK02953.1"/>
    </source>
</evidence>
<protein>
    <submittedName>
        <fullName evidence="1">Uncharacterized protein</fullName>
    </submittedName>
</protein>
<reference evidence="1 2" key="1">
    <citation type="submission" date="2014-04" db="EMBL/GenBank/DDBJ databases">
        <authorList>
            <consortium name="DOE Joint Genome Institute"/>
            <person name="Kuo A."/>
            <person name="Kohler A."/>
            <person name="Nagy L.G."/>
            <person name="Floudas D."/>
            <person name="Copeland A."/>
            <person name="Barry K.W."/>
            <person name="Cichocki N."/>
            <person name="Veneault-Fourrey C."/>
            <person name="LaButti K."/>
            <person name="Lindquist E.A."/>
            <person name="Lipzen A."/>
            <person name="Lundell T."/>
            <person name="Morin E."/>
            <person name="Murat C."/>
            <person name="Sun H."/>
            <person name="Tunlid A."/>
            <person name="Henrissat B."/>
            <person name="Grigoriev I.V."/>
            <person name="Hibbett D.S."/>
            <person name="Martin F."/>
            <person name="Nordberg H.P."/>
            <person name="Cantor M.N."/>
            <person name="Hua S.X."/>
        </authorList>
    </citation>
    <scope>NUCLEOTIDE SEQUENCE [LARGE SCALE GENOMIC DNA]</scope>
    <source>
        <strain evidence="1 2">LaAM-08-1</strain>
    </source>
</reference>
<accession>A0A0C9Y4D0</accession>
<organism evidence="1 2">
    <name type="scientific">Laccaria amethystina LaAM-08-1</name>
    <dbReference type="NCBI Taxonomy" id="1095629"/>
    <lineage>
        <taxon>Eukaryota</taxon>
        <taxon>Fungi</taxon>
        <taxon>Dikarya</taxon>
        <taxon>Basidiomycota</taxon>
        <taxon>Agaricomycotina</taxon>
        <taxon>Agaricomycetes</taxon>
        <taxon>Agaricomycetidae</taxon>
        <taxon>Agaricales</taxon>
        <taxon>Agaricineae</taxon>
        <taxon>Hydnangiaceae</taxon>
        <taxon>Laccaria</taxon>
    </lineage>
</organism>
<dbReference type="HOGENOM" id="CLU_2320779_0_0_1"/>
<keyword evidence="2" id="KW-1185">Reference proteome</keyword>
<name>A0A0C9Y4D0_9AGAR</name>
<dbReference type="EMBL" id="KN838585">
    <property type="protein sequence ID" value="KIK02953.1"/>
    <property type="molecule type" value="Genomic_DNA"/>
</dbReference>
<evidence type="ECO:0000313" key="2">
    <source>
        <dbReference type="Proteomes" id="UP000054477"/>
    </source>
</evidence>